<organism evidence="1 2">
    <name type="scientific">Scutellospora calospora</name>
    <dbReference type="NCBI Taxonomy" id="85575"/>
    <lineage>
        <taxon>Eukaryota</taxon>
        <taxon>Fungi</taxon>
        <taxon>Fungi incertae sedis</taxon>
        <taxon>Mucoromycota</taxon>
        <taxon>Glomeromycotina</taxon>
        <taxon>Glomeromycetes</taxon>
        <taxon>Diversisporales</taxon>
        <taxon>Gigasporaceae</taxon>
        <taxon>Scutellospora</taxon>
    </lineage>
</organism>
<dbReference type="Proteomes" id="UP000789860">
    <property type="component" value="Unassembled WGS sequence"/>
</dbReference>
<keyword evidence="2" id="KW-1185">Reference proteome</keyword>
<accession>A0ACA9NAN8</accession>
<dbReference type="EMBL" id="CAJVPM010022136">
    <property type="protein sequence ID" value="CAG8643542.1"/>
    <property type="molecule type" value="Genomic_DNA"/>
</dbReference>
<reference evidence="1" key="1">
    <citation type="submission" date="2021-06" db="EMBL/GenBank/DDBJ databases">
        <authorList>
            <person name="Kallberg Y."/>
            <person name="Tangrot J."/>
            <person name="Rosling A."/>
        </authorList>
    </citation>
    <scope>NUCLEOTIDE SEQUENCE</scope>
    <source>
        <strain evidence="1">AU212A</strain>
    </source>
</reference>
<gene>
    <name evidence="1" type="ORF">SCALOS_LOCUS8411</name>
</gene>
<evidence type="ECO:0000313" key="1">
    <source>
        <dbReference type="EMBL" id="CAG8643542.1"/>
    </source>
</evidence>
<comment type="caution">
    <text evidence="1">The sequence shown here is derived from an EMBL/GenBank/DDBJ whole genome shotgun (WGS) entry which is preliminary data.</text>
</comment>
<evidence type="ECO:0000313" key="2">
    <source>
        <dbReference type="Proteomes" id="UP000789860"/>
    </source>
</evidence>
<sequence length="237" mass="28525">MAENIFSKYLTKEDMISVINFFSIDLLINLIENKCHFTPKITFTYGQEPFFPFNVKKYHTSKEKLSERWSEINNIVFPIKIDSNDDLKMFFIDSIIKNIFPQILFIHSQYSPEDLEKKVNDINFFNNRYSKKELALFFEKVPYFGLHQNVSLIHLHKMNITEFDQKEVFIINFNNIDLKNRWDNYNNQTSFIIRLDDIQSYKLFTIDLIVKKIIPREIISISKYSHEELFKDTIIFQ</sequence>
<protein>
    <submittedName>
        <fullName evidence="1">863_t:CDS:1</fullName>
    </submittedName>
</protein>
<name>A0ACA9NAN8_9GLOM</name>
<proteinExistence type="predicted"/>